<keyword evidence="1" id="KW-0812">Transmembrane</keyword>
<protein>
    <submittedName>
        <fullName evidence="3">Transmembrane protein</fullName>
    </submittedName>
</protein>
<feature type="transmembrane region" description="Helical" evidence="1">
    <location>
        <begin position="143"/>
        <end position="165"/>
    </location>
</feature>
<keyword evidence="1" id="KW-1133">Transmembrane helix</keyword>
<feature type="transmembrane region" description="Helical" evidence="1">
    <location>
        <begin position="42"/>
        <end position="60"/>
    </location>
</feature>
<feature type="transmembrane region" description="Helical" evidence="1">
    <location>
        <begin position="72"/>
        <end position="89"/>
    </location>
</feature>
<reference evidence="3" key="1">
    <citation type="submission" date="2022-11" db="UniProtKB">
        <authorList>
            <consortium name="WormBaseParasite"/>
        </authorList>
    </citation>
    <scope>IDENTIFICATION</scope>
</reference>
<dbReference type="WBParaSite" id="nRc.2.0.1.t25963-RA">
    <property type="protein sequence ID" value="nRc.2.0.1.t25963-RA"/>
    <property type="gene ID" value="nRc.2.0.1.g25963"/>
</dbReference>
<evidence type="ECO:0000256" key="1">
    <source>
        <dbReference type="SAM" id="Phobius"/>
    </source>
</evidence>
<organism evidence="2 3">
    <name type="scientific">Romanomermis culicivorax</name>
    <name type="common">Nematode worm</name>
    <dbReference type="NCBI Taxonomy" id="13658"/>
    <lineage>
        <taxon>Eukaryota</taxon>
        <taxon>Metazoa</taxon>
        <taxon>Ecdysozoa</taxon>
        <taxon>Nematoda</taxon>
        <taxon>Enoplea</taxon>
        <taxon>Dorylaimia</taxon>
        <taxon>Mermithida</taxon>
        <taxon>Mermithoidea</taxon>
        <taxon>Mermithidae</taxon>
        <taxon>Romanomermis</taxon>
    </lineage>
</organism>
<keyword evidence="2" id="KW-1185">Reference proteome</keyword>
<accession>A0A915JIM1</accession>
<name>A0A915JIM1_ROMCU</name>
<proteinExistence type="predicted"/>
<dbReference type="Proteomes" id="UP000887565">
    <property type="component" value="Unplaced"/>
</dbReference>
<dbReference type="AlphaFoldDB" id="A0A915JIM1"/>
<evidence type="ECO:0000313" key="2">
    <source>
        <dbReference type="Proteomes" id="UP000887565"/>
    </source>
</evidence>
<sequence length="213" mass="23412">MSATSAERPLVLSPGMMTRNKNVYRRATDQFKPARKWVCRPCALFLGVSHIILACILLVIDVSSNRLNKSLVATSSSLCFFTCGILSLIGSRRLDRGTIILYLIASIAATILSTLLMIERLYFMKNDYDHLKEALNQTQKDSLYSAIGVCIAILTIAMTEICLSLTSIFITCQSLCFACADVLTIPVTPFAALLGVEDFIGEAQITPICETRD</sequence>
<keyword evidence="1" id="KW-0472">Membrane</keyword>
<feature type="transmembrane region" description="Helical" evidence="1">
    <location>
        <begin position="101"/>
        <end position="123"/>
    </location>
</feature>
<evidence type="ECO:0000313" key="3">
    <source>
        <dbReference type="WBParaSite" id="nRc.2.0.1.t25963-RA"/>
    </source>
</evidence>